<feature type="compositionally biased region" description="Polar residues" evidence="1">
    <location>
        <begin position="139"/>
        <end position="165"/>
    </location>
</feature>
<gene>
    <name evidence="2" type="ORF">BCR44DRAFT_48714</name>
</gene>
<feature type="compositionally biased region" description="Low complexity" evidence="1">
    <location>
        <begin position="33"/>
        <end position="43"/>
    </location>
</feature>
<keyword evidence="3" id="KW-1185">Reference proteome</keyword>
<feature type="region of interest" description="Disordered" evidence="1">
    <location>
        <begin position="102"/>
        <end position="165"/>
    </location>
</feature>
<feature type="compositionally biased region" description="Low complexity" evidence="1">
    <location>
        <begin position="1"/>
        <end position="10"/>
    </location>
</feature>
<feature type="compositionally biased region" description="Low complexity" evidence="1">
    <location>
        <begin position="103"/>
        <end position="121"/>
    </location>
</feature>
<dbReference type="Proteomes" id="UP000193411">
    <property type="component" value="Unassembled WGS sequence"/>
</dbReference>
<dbReference type="OrthoDB" id="5564902at2759"/>
<feature type="compositionally biased region" description="Acidic residues" evidence="1">
    <location>
        <begin position="1239"/>
        <end position="1254"/>
    </location>
</feature>
<dbReference type="SUPFAM" id="SSF56112">
    <property type="entry name" value="Protein kinase-like (PK-like)"/>
    <property type="match status" value="1"/>
</dbReference>
<name>A0A1Y2HMK6_9FUNG</name>
<feature type="region of interest" description="Disordered" evidence="1">
    <location>
        <begin position="770"/>
        <end position="791"/>
    </location>
</feature>
<evidence type="ECO:0008006" key="4">
    <source>
        <dbReference type="Google" id="ProtNLM"/>
    </source>
</evidence>
<feature type="compositionally biased region" description="Polar residues" evidence="1">
    <location>
        <begin position="1300"/>
        <end position="1326"/>
    </location>
</feature>
<evidence type="ECO:0000313" key="3">
    <source>
        <dbReference type="Proteomes" id="UP000193411"/>
    </source>
</evidence>
<protein>
    <recommendedName>
        <fullName evidence="4">Protein kinase domain-containing protein</fullName>
    </recommendedName>
</protein>
<feature type="region of interest" description="Disordered" evidence="1">
    <location>
        <begin position="1416"/>
        <end position="1450"/>
    </location>
</feature>
<feature type="compositionally biased region" description="Low complexity" evidence="1">
    <location>
        <begin position="17"/>
        <end position="26"/>
    </location>
</feature>
<feature type="compositionally biased region" description="Polar residues" evidence="1">
    <location>
        <begin position="58"/>
        <end position="70"/>
    </location>
</feature>
<comment type="caution">
    <text evidence="2">The sequence shown here is derived from an EMBL/GenBank/DDBJ whole genome shotgun (WGS) entry which is preliminary data.</text>
</comment>
<feature type="region of interest" description="Disordered" evidence="1">
    <location>
        <begin position="1161"/>
        <end position="1197"/>
    </location>
</feature>
<organism evidence="2 3">
    <name type="scientific">Catenaria anguillulae PL171</name>
    <dbReference type="NCBI Taxonomy" id="765915"/>
    <lineage>
        <taxon>Eukaryota</taxon>
        <taxon>Fungi</taxon>
        <taxon>Fungi incertae sedis</taxon>
        <taxon>Blastocladiomycota</taxon>
        <taxon>Blastocladiomycetes</taxon>
        <taxon>Blastocladiales</taxon>
        <taxon>Catenariaceae</taxon>
        <taxon>Catenaria</taxon>
    </lineage>
</organism>
<dbReference type="InterPro" id="IPR011009">
    <property type="entry name" value="Kinase-like_dom_sf"/>
</dbReference>
<sequence>MLAAHGHQQQPAPPPGSGSVAGPTGPNLNYAHSSTSSRRSSLRAPILSPVREVPSPAPNNGQPNGSGQDTADQHQRRHSLSQHDYSYSANTHASRDHLLMHRPPNAHANANANANGNPSAGGSSGTYMGQNGRIDRPSSIASTMSQLSHGSSGHFSAMTTGTNHRPPSIGVPMGHEQQQQAYYMPPEAKPLRPAPSHSSLRNVLFRTHPTSTVFHNAQDSPLHLPLTHRLAVHPVLALGVVSDPSLTPYGTLVNLLATCASHLAALTANGQAGTLAGHAELVTLVHQLTCLLAISLTYMPVSSTAMDPHGDQQHDQTASMLPDPDAFVAFAKTASIASICDKLALANATATEVAATDPRAARAMLVQAVDVASGVVGNLVRRVMPPDTLSRNLGVSVTKVLTRVVDALDPEWVASNTLARGKPNAPNVSRDLAKALVIARAALTSNSPTSPSASSTSSKLPLAPSIDRLWTATHWPESIPIADLVQALPAFLADDLGDAKDPAVAIVKWLVSSSSSSSSPIWRLSDLHLPSDPISPWTLSRTLAGLDVDEYVTWKLAGWMYLAVALEQRVYAATKPSAAKPGMGPGVACPGVLATLGGAHLARLAADMQVAMNLVRKRFHYSQQVHARLRAVYARVYQVSRVSPGAVPQVLGFDARFEDLLSLLFDTVGLVEALANGDEMPFVTDEVTVAFTATVRKLQTRLAGCVDELGISLPFWTADESADLKMRDSQAEYALRHARDTYVNSVAGLVSDRVLISPATVTDIELISDFHDDDENGHDSDEYAKKPKPSASVGAPIGLVASGKWCGQAVHLYALDQDEDEQTHAAHAHDDNDEDAETLAVQRAALAAALPPVPGLVHVLGLIPPGLALPNKPGLTSATSPSQSWYIMTSAGQAITSSVSATNTGRRSASRATSPECAFLGSHTALVPLTARALPLPEAIAAARTLAAALLVLYTHQVPNVQVCARQVLVDGDALGVMLAGVWTRTNGPDVAGKYCAPEWAQGGAAAGQRIDEADMWPATVYAFGVLVWELVVAARGGAGVFERGVPKVFVPDRGAGGASAGAGEAAGEWRLDMSVVEGAVVDAFPELIDTDAIDTLVLLIDACTSPHPSARPTFTDIVKHLDAIVSAMAQVQDVLPYAAPSGALRPLAEAESLSVWADAEEPQVGGTSGRHERGGPGTSVRGRAPPTGAATVGTLRGHPGGLAMAAVMASPMRYPVASVGYTGQMPAQEHGHGHDEHEECDEDDQGDDDDDDDGLHTEARYTDATQDGGGGAGEHFVTPAETPNTKPPGQAGASASVLKRTSSLTWSAAQRQQEMLARANSQGTVSAGHHPTAVRMGPVAGSMRMGSGVGGAGGGTMDVRRASMYAQGTPIGTVRGGGTTKQRPLSAIVSSMVPSSAGSSRMMSVRGGDSGIVLNQQPSQQPVVGTLASNSSGEEGTSARGGGKRSPPKILRKLKDKFSMHPSQHQHGLGAPVNKASISAPMTIYPTNAPHAQHLQQATAASTATADWIESQLELARGMIRAGELVSAVNVLRPLASNEHNVAAAHLLLGDCYVRGTLATTAIGTSGGTTSRALKGAVGADAALTTAATAPSASGSSAFESLINTHGLSRNIALARGHYASGLRLAQADASSSVMLPLAAAAHAGLGDCMLFTDKHAAEAHYLDALKCPVIAPADAVRARAGLAECLFATLQFREAREHAKLAALMAADVFDTAHKHQVPVWLSSCGKRAAARAALCELQLSGANDQVRNWLHAARAPLKAYAEAMEAWYRAQGMVEEAGRFKGLVGLYHEL</sequence>
<feature type="region of interest" description="Disordered" evidence="1">
    <location>
        <begin position="1"/>
        <end position="82"/>
    </location>
</feature>
<proteinExistence type="predicted"/>
<dbReference type="Gene3D" id="1.10.510.10">
    <property type="entry name" value="Transferase(Phosphotransferase) domain 1"/>
    <property type="match status" value="1"/>
</dbReference>
<feature type="compositionally biased region" description="Polar residues" evidence="1">
    <location>
        <begin position="1416"/>
        <end position="1436"/>
    </location>
</feature>
<reference evidence="2 3" key="1">
    <citation type="submission" date="2016-07" db="EMBL/GenBank/DDBJ databases">
        <title>Pervasive Adenine N6-methylation of Active Genes in Fungi.</title>
        <authorList>
            <consortium name="DOE Joint Genome Institute"/>
            <person name="Mondo S.J."/>
            <person name="Dannebaum R.O."/>
            <person name="Kuo R.C."/>
            <person name="Labutti K."/>
            <person name="Haridas S."/>
            <person name="Kuo A."/>
            <person name="Salamov A."/>
            <person name="Ahrendt S.R."/>
            <person name="Lipzen A."/>
            <person name="Sullivan W."/>
            <person name="Andreopoulos W.B."/>
            <person name="Clum A."/>
            <person name="Lindquist E."/>
            <person name="Daum C."/>
            <person name="Ramamoorthy G.K."/>
            <person name="Gryganskyi A."/>
            <person name="Culley D."/>
            <person name="Magnuson J.K."/>
            <person name="James T.Y."/>
            <person name="O'Malley M.A."/>
            <person name="Stajich J.E."/>
            <person name="Spatafora J.W."/>
            <person name="Visel A."/>
            <person name="Grigoriev I.V."/>
        </authorList>
    </citation>
    <scope>NUCLEOTIDE SEQUENCE [LARGE SCALE GENOMIC DNA]</scope>
    <source>
        <strain evidence="2 3">PL171</strain>
    </source>
</reference>
<evidence type="ECO:0000256" key="1">
    <source>
        <dbReference type="SAM" id="MobiDB-lite"/>
    </source>
</evidence>
<evidence type="ECO:0000313" key="2">
    <source>
        <dbReference type="EMBL" id="ORZ35828.1"/>
    </source>
</evidence>
<feature type="region of interest" description="Disordered" evidence="1">
    <location>
        <begin position="1224"/>
        <end position="1332"/>
    </location>
</feature>
<dbReference type="EMBL" id="MCFL01000020">
    <property type="protein sequence ID" value="ORZ35828.1"/>
    <property type="molecule type" value="Genomic_DNA"/>
</dbReference>
<accession>A0A1Y2HMK6</accession>